<evidence type="ECO:0000313" key="2">
    <source>
        <dbReference type="EMBL" id="AEW95363.1"/>
    </source>
</evidence>
<organism evidence="2 3">
    <name type="scientific">Streptantibioticus cattleyicolor (strain ATCC 35852 / DSM 46488 / JCM 4925 / NBRC 14057 / NRRL 8057)</name>
    <name type="common">Streptomyces cattleya</name>
    <dbReference type="NCBI Taxonomy" id="1003195"/>
    <lineage>
        <taxon>Bacteria</taxon>
        <taxon>Bacillati</taxon>
        <taxon>Actinomycetota</taxon>
        <taxon>Actinomycetes</taxon>
        <taxon>Kitasatosporales</taxon>
        <taxon>Streptomycetaceae</taxon>
        <taxon>Streptantibioticus</taxon>
    </lineage>
</organism>
<dbReference type="Proteomes" id="UP000007842">
    <property type="component" value="Chromosome"/>
</dbReference>
<dbReference type="EMBL" id="CP003219">
    <property type="protein sequence ID" value="AEW95363.1"/>
    <property type="molecule type" value="Genomic_DNA"/>
</dbReference>
<keyword evidence="1" id="KW-0732">Signal</keyword>
<evidence type="ECO:0008006" key="4">
    <source>
        <dbReference type="Google" id="ProtNLM"/>
    </source>
</evidence>
<evidence type="ECO:0000256" key="1">
    <source>
        <dbReference type="SAM" id="SignalP"/>
    </source>
</evidence>
<reference evidence="3" key="1">
    <citation type="submission" date="2011-12" db="EMBL/GenBank/DDBJ databases">
        <title>Complete genome sequence of Streptomyces cattleya strain DSM 46488.</title>
        <authorList>
            <person name="Ou H.-Y."/>
            <person name="Li P."/>
            <person name="Zhao C."/>
            <person name="O'Hagan D."/>
            <person name="Deng Z."/>
        </authorList>
    </citation>
    <scope>NUCLEOTIDE SEQUENCE [LARGE SCALE GENOMIC DNA]</scope>
    <source>
        <strain evidence="3">ATCC 35852 / DSM 46488 / JCM 4925 / NBRC 14057 / NRRL 8057</strain>
    </source>
</reference>
<protein>
    <recommendedName>
        <fullName evidence="4">Secreted protein</fullName>
    </recommendedName>
</protein>
<dbReference type="KEGG" id="sct:SCAT_3001"/>
<dbReference type="AlphaFoldDB" id="F8JR66"/>
<dbReference type="PATRIC" id="fig|1003195.11.peg.4482"/>
<keyword evidence="3" id="KW-1185">Reference proteome</keyword>
<accession>F8JR66</accession>
<proteinExistence type="predicted"/>
<evidence type="ECO:0000313" key="3">
    <source>
        <dbReference type="Proteomes" id="UP000007842"/>
    </source>
</evidence>
<gene>
    <name evidence="2" type="ordered locus">SCATT_29920</name>
</gene>
<dbReference type="HOGENOM" id="CLU_149378_1_1_11"/>
<accession>G8WSC3</accession>
<dbReference type="STRING" id="1003195.SCATT_29920"/>
<feature type="chain" id="PRO_5003373340" description="Secreted protein" evidence="1">
    <location>
        <begin position="30"/>
        <end position="85"/>
    </location>
</feature>
<sequence length="85" mass="8381">MSSIRTARALAALAALPLAAALFTGVASADDGAFADHSAAASVSSIAQSASGRGAGNQANTATVLGNGYTRVAQNNVNVDFGGWW</sequence>
<dbReference type="KEGG" id="scy:SCATT_29920"/>
<name>F8JR66_STREN</name>
<feature type="signal peptide" evidence="1">
    <location>
        <begin position="1"/>
        <end position="29"/>
    </location>
</feature>
<dbReference type="RefSeq" id="WP_014143737.1">
    <property type="nucleotide sequence ID" value="NC_016111.1"/>
</dbReference>